<feature type="region of interest" description="Disordered" evidence="1">
    <location>
        <begin position="1"/>
        <end position="78"/>
    </location>
</feature>
<evidence type="ECO:0000256" key="1">
    <source>
        <dbReference type="SAM" id="MobiDB-lite"/>
    </source>
</evidence>
<accession>A0A8D3WJ86</accession>
<reference evidence="2 3" key="1">
    <citation type="submission" date="2011-01" db="EMBL/GenBank/DDBJ databases">
        <title>Complete sequence of chromosome of Streptomyces flavogriseus ATCC 33331.</title>
        <authorList>
            <consortium name="US DOE Joint Genome Institute"/>
            <person name="Lucas S."/>
            <person name="Copeland A."/>
            <person name="Lapidus A."/>
            <person name="Cheng J.-F."/>
            <person name="Goodwin L."/>
            <person name="Pitluck S."/>
            <person name="Davenport K."/>
            <person name="Detter J.C."/>
            <person name="Han C."/>
            <person name="Tapia R."/>
            <person name="Land M."/>
            <person name="Hauser L."/>
            <person name="Kyrpides N."/>
            <person name="Ivanova N."/>
            <person name="Ovchinnikova G."/>
            <person name="Pagani I."/>
            <person name="Brumm P."/>
            <person name="Mead D."/>
            <person name="Woyke T."/>
        </authorList>
    </citation>
    <scope>NUCLEOTIDE SEQUENCE [LARGE SCALE GENOMIC DNA]</scope>
    <source>
        <strain evidence="3">ATCC 33331 / IAF-45CD</strain>
    </source>
</reference>
<proteinExistence type="predicted"/>
<protein>
    <submittedName>
        <fullName evidence="2">Uncharacterized protein</fullName>
    </submittedName>
</protein>
<dbReference type="KEGG" id="sfa:Sfla_2052"/>
<name>A0A8D3WJ86_STRFA</name>
<gene>
    <name evidence="2" type="ordered locus">Sfla_2052</name>
</gene>
<feature type="compositionally biased region" description="Basic and acidic residues" evidence="1">
    <location>
        <begin position="14"/>
        <end position="29"/>
    </location>
</feature>
<evidence type="ECO:0000313" key="3">
    <source>
        <dbReference type="Proteomes" id="UP000002066"/>
    </source>
</evidence>
<dbReference type="AlphaFoldDB" id="A0A8D3WJ86"/>
<sequence length="112" mass="11589">MSVSLVVALSADGPAREVGVRGKGPEKAPETPAGRGAGTGPSARPAPQPGATWPAVCGASGHLRHRRSQGRERRVPRSALLCGESGGLSRRGRVLGMSWASYPYVVHCGLDH</sequence>
<organism evidence="2 3">
    <name type="scientific">Streptomyces pratensis (strain ATCC 33331 / IAF-45CD)</name>
    <dbReference type="NCBI Taxonomy" id="591167"/>
    <lineage>
        <taxon>Bacteria</taxon>
        <taxon>Bacillati</taxon>
        <taxon>Actinomycetota</taxon>
        <taxon>Actinomycetes</taxon>
        <taxon>Kitasatosporales</taxon>
        <taxon>Streptomycetaceae</taxon>
        <taxon>Streptomyces</taxon>
    </lineage>
</organism>
<evidence type="ECO:0000313" key="2">
    <source>
        <dbReference type="EMBL" id="ADW03486.1"/>
    </source>
</evidence>
<dbReference type="EMBL" id="CP002475">
    <property type="protein sequence ID" value="ADW03486.1"/>
    <property type="molecule type" value="Genomic_DNA"/>
</dbReference>
<dbReference type="Proteomes" id="UP000002066">
    <property type="component" value="Chromosome"/>
</dbReference>